<keyword evidence="3 6" id="KW-1133">Transmembrane helix</keyword>
<feature type="transmembrane region" description="Helical" evidence="6">
    <location>
        <begin position="280"/>
        <end position="302"/>
    </location>
</feature>
<dbReference type="InterPro" id="IPR001902">
    <property type="entry name" value="SLC26A/SulP_fam"/>
</dbReference>
<dbReference type="PANTHER" id="PTHR11814">
    <property type="entry name" value="SULFATE TRANSPORTER"/>
    <property type="match status" value="1"/>
</dbReference>
<name>A0A446B5W0_9PEZI</name>
<dbReference type="Pfam" id="PF00916">
    <property type="entry name" value="Sulfate_transp"/>
    <property type="match status" value="1"/>
</dbReference>
<evidence type="ECO:0000256" key="3">
    <source>
        <dbReference type="ARBA" id="ARBA00022989"/>
    </source>
</evidence>
<dbReference type="EMBL" id="OUUZ01000001">
    <property type="protein sequence ID" value="SPQ17848.1"/>
    <property type="molecule type" value="Genomic_DNA"/>
</dbReference>
<sequence>MSLKARHVVAKALGIKLQEQDPYKELDTPGASVLSGRTEHSFVEEPPLVLDYLNSLIPSGKDLYRYLLSLFPFLSWIGRYNLQWFIGDLVAGITIGAVVVPQGMAYAKLANLDVQFGLYSSFMGVLIYWFFATSKDITIGPVAVMSQLTGGIVADLATTLPDVPGHVIASALAILAGSIVLFIGLIRCGWIVDLISLTALSAFMTGSALNIISGQIPTMMGISGFSTRDAPYLVFIHTLQGLPRTTLDAAMGLTALTLLYLLRAACSYSAKRWPKHQRLFFFLSTLRTVFVILLYTMISWLVNRGLPEKKVKFKILLDVPRGFQNAAVPVLNQRIASNLVGYLPATVIVLLIEHIAISKSFGRVNNYTINPSQEMVAIGVTNMLGPFLGGYAATGSFSRTAIKSKAGVRTPFAGVITAVVVLLAIYALPAVFYYIPNASLAAVIIHAVGDLITPPNTVYHFWLVSPLEVVIFFVGVIVTVFSTIENGIYCTICLSAAMLLFRILRARGRFLGRVRVASMLDDHVIGDEFRQVAYGTFTRSPDAPFRNVFLPITHADGSNPEVELGNPYPGIFIYRFTEGFNYTNASHSLDFMTRYIFAHTRRTNPAHFERPGDRPWNDPGPSRRKLKAAVAAGSDGAAAEGDSSLPTLKAVILDFSSVNHVDITSVQHLIDVRNQLDRYASPDTVDWHIACISNRWTKRALAAAGFGYPTMRPDVPHLRWKSIFSVAEIGGSQSAAAAAEFEDNEKELESIHRRQSLHHTTPDLEAGISPHTKGGAANDRGSSHSSEPAAGGDAKAGAAKLSGGRTVAVHGINRPLFHVDLTSALQSAIANVEARGEFRGGVSEQAK</sequence>
<dbReference type="NCBIfam" id="TIGR00815">
    <property type="entry name" value="sulP"/>
    <property type="match status" value="1"/>
</dbReference>
<keyword evidence="4 6" id="KW-0472">Membrane</keyword>
<dbReference type="InterPro" id="IPR036513">
    <property type="entry name" value="STAS_dom_sf"/>
</dbReference>
<dbReference type="AlphaFoldDB" id="A0A446B5W0"/>
<dbReference type="PROSITE" id="PS01130">
    <property type="entry name" value="SLC26A"/>
    <property type="match status" value="1"/>
</dbReference>
<dbReference type="Proteomes" id="UP000289323">
    <property type="component" value="Unassembled WGS sequence"/>
</dbReference>
<dbReference type="PROSITE" id="PS50801">
    <property type="entry name" value="STAS"/>
    <property type="match status" value="1"/>
</dbReference>
<evidence type="ECO:0000256" key="1">
    <source>
        <dbReference type="ARBA" id="ARBA00004141"/>
    </source>
</evidence>
<feature type="transmembrane region" description="Helical" evidence="6">
    <location>
        <begin position="114"/>
        <end position="131"/>
    </location>
</feature>
<dbReference type="Pfam" id="PF01740">
    <property type="entry name" value="STAS"/>
    <property type="match status" value="1"/>
</dbReference>
<feature type="compositionally biased region" description="Low complexity" evidence="5">
    <location>
        <begin position="628"/>
        <end position="641"/>
    </location>
</feature>
<feature type="transmembrane region" description="Helical" evidence="6">
    <location>
        <begin position="406"/>
        <end position="428"/>
    </location>
</feature>
<feature type="transmembrane region" description="Helical" evidence="6">
    <location>
        <begin position="459"/>
        <end position="480"/>
    </location>
</feature>
<proteinExistence type="predicted"/>
<keyword evidence="2 6" id="KW-0812">Transmembrane</keyword>
<reference evidence="8 9" key="1">
    <citation type="submission" date="2018-04" db="EMBL/GenBank/DDBJ databases">
        <authorList>
            <person name="Huttner S."/>
            <person name="Dainat J."/>
        </authorList>
    </citation>
    <scope>NUCLEOTIDE SEQUENCE [LARGE SCALE GENOMIC DNA]</scope>
</reference>
<dbReference type="InterPro" id="IPR011547">
    <property type="entry name" value="SLC26A/SulP_dom"/>
</dbReference>
<feature type="transmembrane region" description="Helical" evidence="6">
    <location>
        <begin position="163"/>
        <end position="183"/>
    </location>
</feature>
<feature type="transmembrane region" description="Helical" evidence="6">
    <location>
        <begin position="138"/>
        <end position="157"/>
    </location>
</feature>
<dbReference type="InterPro" id="IPR002645">
    <property type="entry name" value="STAS_dom"/>
</dbReference>
<evidence type="ECO:0000259" key="7">
    <source>
        <dbReference type="PROSITE" id="PS50801"/>
    </source>
</evidence>
<protein>
    <submittedName>
        <fullName evidence="8">F598f3bd-acc7-4a77-8999-b29772eaf989</fullName>
    </submittedName>
</protein>
<dbReference type="GO" id="GO:0008271">
    <property type="term" value="F:secondary active sulfate transmembrane transporter activity"/>
    <property type="evidence" value="ECO:0007669"/>
    <property type="project" value="InterPro"/>
</dbReference>
<accession>A0A446B5W0</accession>
<dbReference type="Gene3D" id="3.30.750.24">
    <property type="entry name" value="STAS domain"/>
    <property type="match status" value="1"/>
</dbReference>
<feature type="transmembrane region" description="Helical" evidence="6">
    <location>
        <begin position="190"/>
        <end position="212"/>
    </location>
</feature>
<feature type="domain" description="STAS" evidence="7">
    <location>
        <begin position="569"/>
        <end position="706"/>
    </location>
</feature>
<dbReference type="FunFam" id="3.30.750.24:FF:000024">
    <property type="entry name" value="Sulfate permease 2"/>
    <property type="match status" value="1"/>
</dbReference>
<evidence type="ECO:0000256" key="6">
    <source>
        <dbReference type="SAM" id="Phobius"/>
    </source>
</evidence>
<feature type="transmembrane region" description="Helical" evidence="6">
    <location>
        <begin position="339"/>
        <end position="357"/>
    </location>
</feature>
<feature type="transmembrane region" description="Helical" evidence="6">
    <location>
        <begin position="89"/>
        <end position="108"/>
    </location>
</feature>
<feature type="region of interest" description="Disordered" evidence="5">
    <location>
        <begin position="758"/>
        <end position="797"/>
    </location>
</feature>
<evidence type="ECO:0000256" key="2">
    <source>
        <dbReference type="ARBA" id="ARBA00022692"/>
    </source>
</evidence>
<dbReference type="InterPro" id="IPR018045">
    <property type="entry name" value="S04_transporter_CS"/>
</dbReference>
<dbReference type="GO" id="GO:0016020">
    <property type="term" value="C:membrane"/>
    <property type="evidence" value="ECO:0007669"/>
    <property type="project" value="UniProtKB-SubCell"/>
</dbReference>
<feature type="region of interest" description="Disordered" evidence="5">
    <location>
        <begin position="606"/>
        <end position="641"/>
    </location>
</feature>
<gene>
    <name evidence="8" type="ORF">TT172_LOCUS267</name>
</gene>
<feature type="transmembrane region" description="Helical" evidence="6">
    <location>
        <begin position="486"/>
        <end position="504"/>
    </location>
</feature>
<evidence type="ECO:0000256" key="5">
    <source>
        <dbReference type="SAM" id="MobiDB-lite"/>
    </source>
</evidence>
<organism evidence="8 9">
    <name type="scientific">Thermothielavioides terrestris</name>
    <dbReference type="NCBI Taxonomy" id="2587410"/>
    <lineage>
        <taxon>Eukaryota</taxon>
        <taxon>Fungi</taxon>
        <taxon>Dikarya</taxon>
        <taxon>Ascomycota</taxon>
        <taxon>Pezizomycotina</taxon>
        <taxon>Sordariomycetes</taxon>
        <taxon>Sordariomycetidae</taxon>
        <taxon>Sordariales</taxon>
        <taxon>Chaetomiaceae</taxon>
        <taxon>Thermothielavioides</taxon>
    </lineage>
</organism>
<evidence type="ECO:0000313" key="9">
    <source>
        <dbReference type="Proteomes" id="UP000289323"/>
    </source>
</evidence>
<evidence type="ECO:0000256" key="4">
    <source>
        <dbReference type="ARBA" id="ARBA00023136"/>
    </source>
</evidence>
<feature type="compositionally biased region" description="Basic and acidic residues" evidence="5">
    <location>
        <begin position="607"/>
        <end position="616"/>
    </location>
</feature>
<comment type="subcellular location">
    <subcellularLocation>
        <location evidence="1">Membrane</location>
        <topology evidence="1">Multi-pass membrane protein</topology>
    </subcellularLocation>
</comment>
<evidence type="ECO:0000313" key="8">
    <source>
        <dbReference type="EMBL" id="SPQ17848.1"/>
    </source>
</evidence>